<evidence type="ECO:0000259" key="1">
    <source>
        <dbReference type="Pfam" id="PF05175"/>
    </source>
</evidence>
<dbReference type="GO" id="GO:0032259">
    <property type="term" value="P:methylation"/>
    <property type="evidence" value="ECO:0007669"/>
    <property type="project" value="UniProtKB-KW"/>
</dbReference>
<sequence length="209" mass="23022">MRGVRKLRHLEIILEKVKPHPSPSPRLEQYTISARAAAKVLWFAGRTYDDIEGKVVLDFACGTGRLGIGAALLGAEFVVGVDVDVEALSVAVANAEEVGVAGYVDFLHASIESLSIKGDTVIQNPPFGVQRRGADRAFLRAALSSAPVVYSLHKAGESNRRFILKFVSELGGVVTDIVPLYLEIPHMFEFHFERRHKVKVDLYRILAEK</sequence>
<dbReference type="Proteomes" id="UP000268446">
    <property type="component" value="Unassembled WGS sequence"/>
</dbReference>
<evidence type="ECO:0000313" key="3">
    <source>
        <dbReference type="Proteomes" id="UP000268446"/>
    </source>
</evidence>
<dbReference type="Gene3D" id="3.40.50.150">
    <property type="entry name" value="Vaccinia Virus protein VP39"/>
    <property type="match status" value="1"/>
</dbReference>
<accession>A0A497EZG0</accession>
<keyword evidence="2" id="KW-0489">Methyltransferase</keyword>
<dbReference type="Pfam" id="PF05175">
    <property type="entry name" value="MTS"/>
    <property type="match status" value="1"/>
</dbReference>
<dbReference type="InterPro" id="IPR007848">
    <property type="entry name" value="Small_mtfrase_dom"/>
</dbReference>
<feature type="domain" description="Methyltransferase small" evidence="1">
    <location>
        <begin position="52"/>
        <end position="133"/>
    </location>
</feature>
<dbReference type="CDD" id="cd02440">
    <property type="entry name" value="AdoMet_MTases"/>
    <property type="match status" value="1"/>
</dbReference>
<dbReference type="PANTHER" id="PTHR23290">
    <property type="entry name" value="RRNA N6-ADENOSINE-METHYLTRANSFERASE METTL5"/>
    <property type="match status" value="1"/>
</dbReference>
<organism evidence="2 3">
    <name type="scientific">Thermoproteota archaeon</name>
    <dbReference type="NCBI Taxonomy" id="2056631"/>
    <lineage>
        <taxon>Archaea</taxon>
        <taxon>Thermoproteota</taxon>
    </lineage>
</organism>
<dbReference type="SUPFAM" id="SSF53335">
    <property type="entry name" value="S-adenosyl-L-methionine-dependent methyltransferases"/>
    <property type="match status" value="1"/>
</dbReference>
<dbReference type="InterPro" id="IPR029063">
    <property type="entry name" value="SAM-dependent_MTases_sf"/>
</dbReference>
<reference evidence="2 3" key="1">
    <citation type="submission" date="2018-06" db="EMBL/GenBank/DDBJ databases">
        <title>Extensive metabolic versatility and redundancy in microbially diverse, dynamic hydrothermal sediments.</title>
        <authorList>
            <person name="Dombrowski N."/>
            <person name="Teske A."/>
            <person name="Baker B.J."/>
        </authorList>
    </citation>
    <scope>NUCLEOTIDE SEQUENCE [LARGE SCALE GENOMIC DNA]</scope>
    <source>
        <strain evidence="2">B29_G17</strain>
    </source>
</reference>
<dbReference type="EMBL" id="QMQZ01000001">
    <property type="protein sequence ID" value="RLE52401.1"/>
    <property type="molecule type" value="Genomic_DNA"/>
</dbReference>
<dbReference type="AlphaFoldDB" id="A0A497EZG0"/>
<comment type="caution">
    <text evidence="2">The sequence shown here is derived from an EMBL/GenBank/DDBJ whole genome shotgun (WGS) entry which is preliminary data.</text>
</comment>
<dbReference type="InterPro" id="IPR051720">
    <property type="entry name" value="rRNA_MeTrfase/Polyamine_Synth"/>
</dbReference>
<gene>
    <name evidence="2" type="ORF">DRJ20_00105</name>
</gene>
<dbReference type="GO" id="GO:0008168">
    <property type="term" value="F:methyltransferase activity"/>
    <property type="evidence" value="ECO:0007669"/>
    <property type="project" value="UniProtKB-KW"/>
</dbReference>
<proteinExistence type="predicted"/>
<name>A0A497EZG0_9CREN</name>
<evidence type="ECO:0000313" key="2">
    <source>
        <dbReference type="EMBL" id="RLE52401.1"/>
    </source>
</evidence>
<dbReference type="PANTHER" id="PTHR23290:SF0">
    <property type="entry name" value="RRNA N6-ADENOSINE-METHYLTRANSFERASE METTL5"/>
    <property type="match status" value="1"/>
</dbReference>
<keyword evidence="2" id="KW-0808">Transferase</keyword>
<protein>
    <submittedName>
        <fullName evidence="2">RNA methyltransferase</fullName>
    </submittedName>
</protein>